<dbReference type="InterPro" id="IPR000425">
    <property type="entry name" value="MIP"/>
</dbReference>
<evidence type="ECO:0000256" key="2">
    <source>
        <dbReference type="ARBA" id="ARBA00006175"/>
    </source>
</evidence>
<dbReference type="GO" id="GO:0015250">
    <property type="term" value="F:water channel activity"/>
    <property type="evidence" value="ECO:0007669"/>
    <property type="project" value="TreeGrafter"/>
</dbReference>
<dbReference type="PRINTS" id="PR00783">
    <property type="entry name" value="MINTRINSICP"/>
</dbReference>
<comment type="subcellular location">
    <subcellularLocation>
        <location evidence="1">Membrane</location>
        <topology evidence="1">Multi-pass membrane protein</topology>
    </subcellularLocation>
</comment>
<dbReference type="CDD" id="cd00333">
    <property type="entry name" value="MIP"/>
    <property type="match status" value="1"/>
</dbReference>
<sequence>MEKHEIVDGFAFGSSRFYPDLLRIRCGFLRECLCEFICTFFFLLIGVGCVIQVKTSNGELGGFLSINLGWGLSVAFSCGIGIWLSGGHINPSVSLCQWFLGRLSLQKAIAFSVAQTLGAFVGTAFAYWDYREALNDFDGGKRVAEGSTGTLCMLVTCPASYTTHLGGIFDQTIATAILTATMAAMLDKRNGINKWLHPIFGGLTVIMIGLSFGKNASYPINPGRDFGARIFAWLIYGEAAFTSYDHWWWVPIVGPLIGGFVGGAVYLLFIDIHSWSNREELLLKISREKFEESLNIADENASMRQFF</sequence>
<dbReference type="PANTHER" id="PTHR43829:SF9">
    <property type="entry name" value="AQUAPORIN-9"/>
    <property type="match status" value="1"/>
</dbReference>
<evidence type="ECO:0000256" key="7">
    <source>
        <dbReference type="ARBA" id="ARBA00045280"/>
    </source>
</evidence>
<evidence type="ECO:0000256" key="9">
    <source>
        <dbReference type="SAM" id="Phobius"/>
    </source>
</evidence>
<feature type="transmembrane region" description="Helical" evidence="9">
    <location>
        <begin position="247"/>
        <end position="269"/>
    </location>
</feature>
<dbReference type="Proteomes" id="UP000887575">
    <property type="component" value="Unassembled WGS sequence"/>
</dbReference>
<dbReference type="GO" id="GO:0015254">
    <property type="term" value="F:glycerol channel activity"/>
    <property type="evidence" value="ECO:0007669"/>
    <property type="project" value="TreeGrafter"/>
</dbReference>
<comment type="function">
    <text evidence="7">Aquaglyceroporin that may modulate the water content and osmolytes during anhydrobiosis.</text>
</comment>
<organism evidence="10 11">
    <name type="scientific">Mesorhabditis belari</name>
    <dbReference type="NCBI Taxonomy" id="2138241"/>
    <lineage>
        <taxon>Eukaryota</taxon>
        <taxon>Metazoa</taxon>
        <taxon>Ecdysozoa</taxon>
        <taxon>Nematoda</taxon>
        <taxon>Chromadorea</taxon>
        <taxon>Rhabditida</taxon>
        <taxon>Rhabditina</taxon>
        <taxon>Rhabditomorpha</taxon>
        <taxon>Rhabditoidea</taxon>
        <taxon>Rhabditidae</taxon>
        <taxon>Mesorhabditinae</taxon>
        <taxon>Mesorhabditis</taxon>
    </lineage>
</organism>
<feature type="transmembrane region" description="Helical" evidence="9">
    <location>
        <begin position="65"/>
        <end position="87"/>
    </location>
</feature>
<dbReference type="Pfam" id="PF00230">
    <property type="entry name" value="MIP"/>
    <property type="match status" value="1"/>
</dbReference>
<evidence type="ECO:0000256" key="8">
    <source>
        <dbReference type="RuleBase" id="RU000477"/>
    </source>
</evidence>
<keyword evidence="6 9" id="KW-0472">Membrane</keyword>
<evidence type="ECO:0000256" key="3">
    <source>
        <dbReference type="ARBA" id="ARBA00022448"/>
    </source>
</evidence>
<protein>
    <submittedName>
        <fullName evidence="11">Aquaporin</fullName>
    </submittedName>
</protein>
<evidence type="ECO:0000256" key="6">
    <source>
        <dbReference type="ARBA" id="ARBA00023136"/>
    </source>
</evidence>
<evidence type="ECO:0000256" key="1">
    <source>
        <dbReference type="ARBA" id="ARBA00004141"/>
    </source>
</evidence>
<dbReference type="PANTHER" id="PTHR43829">
    <property type="entry name" value="AQUAPORIN OR AQUAGLYCEROPORIN RELATED"/>
    <property type="match status" value="1"/>
</dbReference>
<feature type="transmembrane region" description="Helical" evidence="9">
    <location>
        <begin position="108"/>
        <end position="128"/>
    </location>
</feature>
<feature type="transmembrane region" description="Helical" evidence="9">
    <location>
        <begin position="195"/>
        <end position="213"/>
    </location>
</feature>
<keyword evidence="3 8" id="KW-0813">Transport</keyword>
<name>A0AAF3JC16_9BILA</name>
<dbReference type="SUPFAM" id="SSF81338">
    <property type="entry name" value="Aquaporin-like"/>
    <property type="match status" value="1"/>
</dbReference>
<accession>A0AAF3JC16</accession>
<proteinExistence type="inferred from homology"/>
<evidence type="ECO:0000256" key="5">
    <source>
        <dbReference type="ARBA" id="ARBA00022989"/>
    </source>
</evidence>
<keyword evidence="4 8" id="KW-0812">Transmembrane</keyword>
<feature type="transmembrane region" description="Helical" evidence="9">
    <location>
        <begin position="32"/>
        <end position="53"/>
    </location>
</feature>
<dbReference type="Gene3D" id="1.20.1080.10">
    <property type="entry name" value="Glycerol uptake facilitator protein"/>
    <property type="match status" value="1"/>
</dbReference>
<dbReference type="AlphaFoldDB" id="A0AAF3JC16"/>
<evidence type="ECO:0000313" key="10">
    <source>
        <dbReference type="Proteomes" id="UP000887575"/>
    </source>
</evidence>
<evidence type="ECO:0000256" key="4">
    <source>
        <dbReference type="ARBA" id="ARBA00022692"/>
    </source>
</evidence>
<comment type="similarity">
    <text evidence="2 8">Belongs to the MIP/aquaporin (TC 1.A.8) family.</text>
</comment>
<dbReference type="WBParaSite" id="MBELARI_LOCUS9323">
    <property type="protein sequence ID" value="MBELARI_LOCUS9323"/>
    <property type="gene ID" value="MBELARI_LOCUS9323"/>
</dbReference>
<dbReference type="InterPro" id="IPR050363">
    <property type="entry name" value="MIP/Aquaporin"/>
</dbReference>
<keyword evidence="5 9" id="KW-1133">Transmembrane helix</keyword>
<reference evidence="11" key="1">
    <citation type="submission" date="2024-02" db="UniProtKB">
        <authorList>
            <consortium name="WormBaseParasite"/>
        </authorList>
    </citation>
    <scope>IDENTIFICATION</scope>
</reference>
<dbReference type="InterPro" id="IPR023271">
    <property type="entry name" value="Aquaporin-like"/>
</dbReference>
<keyword evidence="10" id="KW-1185">Reference proteome</keyword>
<dbReference type="GO" id="GO:0016323">
    <property type="term" value="C:basolateral plasma membrane"/>
    <property type="evidence" value="ECO:0007669"/>
    <property type="project" value="TreeGrafter"/>
</dbReference>
<evidence type="ECO:0000313" key="11">
    <source>
        <dbReference type="WBParaSite" id="MBELARI_LOCUS9323"/>
    </source>
</evidence>